<evidence type="ECO:0000313" key="2">
    <source>
        <dbReference type="Proteomes" id="UP001163719"/>
    </source>
</evidence>
<gene>
    <name evidence="1" type="ORF">OH806_04980</name>
</gene>
<comment type="caution">
    <text evidence="1">The sequence shown here is derived from an EMBL/GenBank/DDBJ whole genome shotgun (WGS) entry which is preliminary data.</text>
</comment>
<sequence>MNKKEFYKIFIPAIEKAFKEDSINYGFYVKDPTEYLNKEELIEIEKYLENNEDKMISLKRLLIILMLNHIISHQFKI</sequence>
<protein>
    <submittedName>
        <fullName evidence="1">Uncharacterized protein</fullName>
    </submittedName>
</protein>
<evidence type="ECO:0000313" key="1">
    <source>
        <dbReference type="EMBL" id="MCW3160620.1"/>
    </source>
</evidence>
<organism evidence="1 2">
    <name type="scientific">Chryseobacterium oryctis</name>
    <dbReference type="NCBI Taxonomy" id="2952618"/>
    <lineage>
        <taxon>Bacteria</taxon>
        <taxon>Pseudomonadati</taxon>
        <taxon>Bacteroidota</taxon>
        <taxon>Flavobacteriia</taxon>
        <taxon>Flavobacteriales</taxon>
        <taxon>Weeksellaceae</taxon>
        <taxon>Chryseobacterium group</taxon>
        <taxon>Chryseobacterium</taxon>
    </lineage>
</organism>
<dbReference type="Proteomes" id="UP001163719">
    <property type="component" value="Unassembled WGS sequence"/>
</dbReference>
<dbReference type="RefSeq" id="WP_264742570.1">
    <property type="nucleotide sequence ID" value="NZ_JAPDHV010000002.1"/>
</dbReference>
<keyword evidence="2" id="KW-1185">Reference proteome</keyword>
<name>A0ABT3HLG2_9FLAO</name>
<proteinExistence type="predicted"/>
<reference evidence="1" key="1">
    <citation type="submission" date="2022-10" db="EMBL/GenBank/DDBJ databases">
        <title>Chryseobacterium babae sp. nov. isolated from the gut of the beetle Oryctes rhinoceros, and Chryseobacterium kimseyorum sp. nov., isolated from a stick insect rearing cage.</title>
        <authorList>
            <person name="Shelomi M."/>
            <person name="Han C.-J."/>
            <person name="Chen W.-M."/>
            <person name="Chen H.-K."/>
            <person name="Liaw S.-J."/>
            <person name="Muhle E."/>
            <person name="Clermont D."/>
        </authorList>
    </citation>
    <scope>NUCLEOTIDE SEQUENCE</scope>
    <source>
        <strain evidence="1">WLa1L2M3</strain>
    </source>
</reference>
<accession>A0ABT3HLG2</accession>
<dbReference type="EMBL" id="JAPDHV010000002">
    <property type="protein sequence ID" value="MCW3160620.1"/>
    <property type="molecule type" value="Genomic_DNA"/>
</dbReference>